<keyword evidence="3" id="KW-1185">Reference proteome</keyword>
<evidence type="ECO:0000256" key="1">
    <source>
        <dbReference type="SAM" id="SignalP"/>
    </source>
</evidence>
<evidence type="ECO:0000313" key="2">
    <source>
        <dbReference type="EMBL" id="AXY73112.1"/>
    </source>
</evidence>
<feature type="signal peptide" evidence="1">
    <location>
        <begin position="1"/>
        <end position="18"/>
    </location>
</feature>
<sequence length="301" mass="33791">MKPIFNFLFLMAGLSVLAAGCKKEKALTPSPEKENVYGDYTLPQGNHPYDADILQLFQKYNTMFLYKYVAKDLYYQVKYYTNGIYDPVKDSTTASGYFDVPANEAYVGQQLALLKDLWLKYYPDALMKAGLPKKIFLLDSFYYAYAGPGKPTDNWPTPQDTYQGPDFFALTWGGPRITSITAAERYAYKSTLNSVFLSTAFSKGAIKRSSAFTVLTNYTGLTYANFQQEGVIDWYRRSPDADWDAFMSTIVSNTYTQLTATGGVLNPAIDTKGIIKKKYDIVIAYFKATFGVDLQAIGNAQ</sequence>
<accession>A0A3B7MFK6</accession>
<dbReference type="Proteomes" id="UP000263900">
    <property type="component" value="Chromosome"/>
</dbReference>
<dbReference type="Gene3D" id="3.40.390.70">
    <property type="match status" value="1"/>
</dbReference>
<dbReference type="OrthoDB" id="1100648at2"/>
<gene>
    <name evidence="2" type="ORF">D3H65_03610</name>
</gene>
<name>A0A3B7MFK6_9BACT</name>
<keyword evidence="1" id="KW-0732">Signal</keyword>
<evidence type="ECO:0000313" key="3">
    <source>
        <dbReference type="Proteomes" id="UP000263900"/>
    </source>
</evidence>
<organism evidence="2 3">
    <name type="scientific">Paraflavitalea soli</name>
    <dbReference type="NCBI Taxonomy" id="2315862"/>
    <lineage>
        <taxon>Bacteria</taxon>
        <taxon>Pseudomonadati</taxon>
        <taxon>Bacteroidota</taxon>
        <taxon>Chitinophagia</taxon>
        <taxon>Chitinophagales</taxon>
        <taxon>Chitinophagaceae</taxon>
        <taxon>Paraflavitalea</taxon>
    </lineage>
</organism>
<reference evidence="2 3" key="1">
    <citation type="submission" date="2018-09" db="EMBL/GenBank/DDBJ databases">
        <title>Genome sequencing of strain 6GH32-13.</title>
        <authorList>
            <person name="Weon H.-Y."/>
            <person name="Heo J."/>
            <person name="Kwon S.-W."/>
        </authorList>
    </citation>
    <scope>NUCLEOTIDE SEQUENCE [LARGE SCALE GENOMIC DNA]</scope>
    <source>
        <strain evidence="2 3">5GH32-13</strain>
    </source>
</reference>
<proteinExistence type="predicted"/>
<dbReference type="EMBL" id="CP032157">
    <property type="protein sequence ID" value="AXY73112.1"/>
    <property type="molecule type" value="Genomic_DNA"/>
</dbReference>
<dbReference type="RefSeq" id="WP_119048950.1">
    <property type="nucleotide sequence ID" value="NZ_CP032157.1"/>
</dbReference>
<feature type="chain" id="PRO_5017724479" evidence="1">
    <location>
        <begin position="19"/>
        <end position="301"/>
    </location>
</feature>
<dbReference type="PROSITE" id="PS51257">
    <property type="entry name" value="PROKAR_LIPOPROTEIN"/>
    <property type="match status" value="1"/>
</dbReference>
<protein>
    <submittedName>
        <fullName evidence="2">Uncharacterized protein</fullName>
    </submittedName>
</protein>
<dbReference type="AlphaFoldDB" id="A0A3B7MFK6"/>
<dbReference type="KEGG" id="pseg:D3H65_03610"/>